<sequence length="118" mass="12488">MKGTLFVADSGLDNFEHDMAGPDDLAAGLFEIDGDSVAINGLNTAEPPIGLVRVANDGARSQQEIHWVPSLQCVWVIYSWAFDIPQLFSAAGTSRCHPGNRQAAIFAGLGGLNFASAK</sequence>
<dbReference type="Proteomes" id="UP000252255">
    <property type="component" value="Unassembled WGS sequence"/>
</dbReference>
<evidence type="ECO:0000313" key="1">
    <source>
        <dbReference type="EMBL" id="RCK44348.1"/>
    </source>
</evidence>
<name>A0A367WSH9_9PROT</name>
<protein>
    <submittedName>
        <fullName evidence="1">Uncharacterized protein</fullName>
    </submittedName>
</protein>
<gene>
    <name evidence="1" type="ORF">TH30_16040</name>
</gene>
<dbReference type="EMBL" id="JPWI01000010">
    <property type="protein sequence ID" value="RCK44348.1"/>
    <property type="molecule type" value="Genomic_DNA"/>
</dbReference>
<comment type="caution">
    <text evidence="1">The sequence shown here is derived from an EMBL/GenBank/DDBJ whole genome shotgun (WGS) entry which is preliminary data.</text>
</comment>
<reference evidence="1 2" key="1">
    <citation type="submission" date="2014-07" db="EMBL/GenBank/DDBJ databases">
        <title>Draft genome sequence of Thalassospira profundimaris PR54-5.</title>
        <authorList>
            <person name="Lai Q."/>
            <person name="Shao Z."/>
        </authorList>
    </citation>
    <scope>NUCLEOTIDE SEQUENCE [LARGE SCALE GENOMIC DNA]</scope>
    <source>
        <strain evidence="1 2">PR54-5</strain>
    </source>
</reference>
<organism evidence="1 2">
    <name type="scientific">Thalassospira profundimaris</name>
    <dbReference type="NCBI Taxonomy" id="502049"/>
    <lineage>
        <taxon>Bacteria</taxon>
        <taxon>Pseudomonadati</taxon>
        <taxon>Pseudomonadota</taxon>
        <taxon>Alphaproteobacteria</taxon>
        <taxon>Rhodospirillales</taxon>
        <taxon>Thalassospiraceae</taxon>
        <taxon>Thalassospira</taxon>
    </lineage>
</organism>
<evidence type="ECO:0000313" key="2">
    <source>
        <dbReference type="Proteomes" id="UP000252255"/>
    </source>
</evidence>
<accession>A0A367WSH9</accession>
<proteinExistence type="predicted"/>
<dbReference type="AlphaFoldDB" id="A0A367WSH9"/>